<evidence type="ECO:0000313" key="1">
    <source>
        <dbReference type="EMBL" id="PSB02819.1"/>
    </source>
</evidence>
<dbReference type="OrthoDB" id="460303at2"/>
<evidence type="ECO:0000313" key="2">
    <source>
        <dbReference type="Proteomes" id="UP000238762"/>
    </source>
</evidence>
<name>A0A2T1C3H9_9CYAN</name>
<dbReference type="RefSeq" id="WP_106288771.1">
    <property type="nucleotide sequence ID" value="NZ_CAWNTC010000038.1"/>
</dbReference>
<reference evidence="1 2" key="1">
    <citation type="submission" date="2018-02" db="EMBL/GenBank/DDBJ databases">
        <authorList>
            <person name="Cohen D.B."/>
            <person name="Kent A.D."/>
        </authorList>
    </citation>
    <scope>NUCLEOTIDE SEQUENCE [LARGE SCALE GENOMIC DNA]</scope>
    <source>
        <strain evidence="1 2">CCAP 1448/3</strain>
    </source>
</reference>
<accession>A0A2T1C3H9</accession>
<gene>
    <name evidence="1" type="ORF">C7B64_11370</name>
</gene>
<reference evidence="1 2" key="2">
    <citation type="submission" date="2018-03" db="EMBL/GenBank/DDBJ databases">
        <title>The ancient ancestry and fast evolution of plastids.</title>
        <authorList>
            <person name="Moore K.R."/>
            <person name="Magnabosco C."/>
            <person name="Momper L."/>
            <person name="Gold D.A."/>
            <person name="Bosak T."/>
            <person name="Fournier G.P."/>
        </authorList>
    </citation>
    <scope>NUCLEOTIDE SEQUENCE [LARGE SCALE GENOMIC DNA]</scope>
    <source>
        <strain evidence="1 2">CCAP 1448/3</strain>
    </source>
</reference>
<organism evidence="1 2">
    <name type="scientific">Merismopedia glauca CCAP 1448/3</name>
    <dbReference type="NCBI Taxonomy" id="1296344"/>
    <lineage>
        <taxon>Bacteria</taxon>
        <taxon>Bacillati</taxon>
        <taxon>Cyanobacteriota</taxon>
        <taxon>Cyanophyceae</taxon>
        <taxon>Synechococcales</taxon>
        <taxon>Merismopediaceae</taxon>
        <taxon>Merismopedia</taxon>
    </lineage>
</organism>
<dbReference type="Proteomes" id="UP000238762">
    <property type="component" value="Unassembled WGS sequence"/>
</dbReference>
<dbReference type="Pfam" id="PF11209">
    <property type="entry name" value="LmeA"/>
    <property type="match status" value="1"/>
</dbReference>
<dbReference type="InterPro" id="IPR021373">
    <property type="entry name" value="DUF2993"/>
</dbReference>
<dbReference type="AlphaFoldDB" id="A0A2T1C3H9"/>
<proteinExistence type="predicted"/>
<protein>
    <submittedName>
        <fullName evidence="1">DUF2993 domain-containing protein</fullName>
    </submittedName>
</protein>
<dbReference type="EMBL" id="PVWJ01000048">
    <property type="protein sequence ID" value="PSB02819.1"/>
    <property type="molecule type" value="Genomic_DNA"/>
</dbReference>
<keyword evidence="2" id="KW-1185">Reference proteome</keyword>
<comment type="caution">
    <text evidence="1">The sequence shown here is derived from an EMBL/GenBank/DDBJ whole genome shotgun (WGS) entry which is preliminary data.</text>
</comment>
<sequence length="236" mass="25927">MSEKQSRIISKVLSPAGYLWLRSQVSQAETIDVKISGGDRQILGGYIPHVSILARQAIYQGLHLTQVELTGENIRVNLGQIIQGKPLRLLEPVPVRGELVLKIDDLQASLSSSLLSTALKDLLVDLLVTHSSPEIAASVKNQPPIWENVTLSHNQIHVSGVWLDNNCTPRKVLLAAGLQLASSHVFTIHGVQVEIEPDLQLDIAEFKVDLGDHVQIEELSLEPDYIIFRGGLQVLP</sequence>